<reference evidence="2" key="1">
    <citation type="journal article" date="2020" name="Stud. Mycol.">
        <title>101 Dothideomycetes genomes: a test case for predicting lifestyles and emergence of pathogens.</title>
        <authorList>
            <person name="Haridas S."/>
            <person name="Albert R."/>
            <person name="Binder M."/>
            <person name="Bloem J."/>
            <person name="Labutti K."/>
            <person name="Salamov A."/>
            <person name="Andreopoulos B."/>
            <person name="Baker S."/>
            <person name="Barry K."/>
            <person name="Bills G."/>
            <person name="Bluhm B."/>
            <person name="Cannon C."/>
            <person name="Castanera R."/>
            <person name="Culley D."/>
            <person name="Daum C."/>
            <person name="Ezra D."/>
            <person name="Gonzalez J."/>
            <person name="Henrissat B."/>
            <person name="Kuo A."/>
            <person name="Liang C."/>
            <person name="Lipzen A."/>
            <person name="Lutzoni F."/>
            <person name="Magnuson J."/>
            <person name="Mondo S."/>
            <person name="Nolan M."/>
            <person name="Ohm R."/>
            <person name="Pangilinan J."/>
            <person name="Park H.-J."/>
            <person name="Ramirez L."/>
            <person name="Alfaro M."/>
            <person name="Sun H."/>
            <person name="Tritt A."/>
            <person name="Yoshinaga Y."/>
            <person name="Zwiers L.-H."/>
            <person name="Turgeon B."/>
            <person name="Goodwin S."/>
            <person name="Spatafora J."/>
            <person name="Crous P."/>
            <person name="Grigoriev I."/>
        </authorList>
    </citation>
    <scope>NUCLEOTIDE SEQUENCE</scope>
    <source>
        <strain evidence="2">HMLAC05119</strain>
    </source>
</reference>
<evidence type="ECO:0000256" key="1">
    <source>
        <dbReference type="SAM" id="MobiDB-lite"/>
    </source>
</evidence>
<proteinExistence type="predicted"/>
<dbReference type="AlphaFoldDB" id="A0A6A5QJQ4"/>
<feature type="region of interest" description="Disordered" evidence="1">
    <location>
        <begin position="127"/>
        <end position="168"/>
    </location>
</feature>
<feature type="compositionally biased region" description="Polar residues" evidence="1">
    <location>
        <begin position="159"/>
        <end position="168"/>
    </location>
</feature>
<accession>A0A6A5QJQ4</accession>
<gene>
    <name evidence="2" type="ORF">BDU57DRAFT_261384</name>
</gene>
<sequence length="168" mass="17793">MLFYIHQDFATLAVAVSALQILALSRHHQVLHNNSLLHMPGNMASSSSTAKSFAPLKFDRALTDGESASASAPQQGQCRIKYADDCIKKCEVGSSSDDGIDAGDIIAKPGMKATSLAQCGEKTQLNGSALDANLPPLDPNRPIAKVTKRKCPPPPKTLPQANQASEGR</sequence>
<protein>
    <submittedName>
        <fullName evidence="2">Uncharacterized protein</fullName>
    </submittedName>
</protein>
<organism evidence="2 3">
    <name type="scientific">Ampelomyces quisqualis</name>
    <name type="common">Powdery mildew agent</name>
    <dbReference type="NCBI Taxonomy" id="50730"/>
    <lineage>
        <taxon>Eukaryota</taxon>
        <taxon>Fungi</taxon>
        <taxon>Dikarya</taxon>
        <taxon>Ascomycota</taxon>
        <taxon>Pezizomycotina</taxon>
        <taxon>Dothideomycetes</taxon>
        <taxon>Pleosporomycetidae</taxon>
        <taxon>Pleosporales</taxon>
        <taxon>Pleosporineae</taxon>
        <taxon>Phaeosphaeriaceae</taxon>
        <taxon>Ampelomyces</taxon>
    </lineage>
</organism>
<keyword evidence="3" id="KW-1185">Reference proteome</keyword>
<evidence type="ECO:0000313" key="2">
    <source>
        <dbReference type="EMBL" id="KAF1915058.1"/>
    </source>
</evidence>
<dbReference type="EMBL" id="ML979136">
    <property type="protein sequence ID" value="KAF1915058.1"/>
    <property type="molecule type" value="Genomic_DNA"/>
</dbReference>
<name>A0A6A5QJQ4_AMPQU</name>
<dbReference type="Proteomes" id="UP000800096">
    <property type="component" value="Unassembled WGS sequence"/>
</dbReference>
<evidence type="ECO:0000313" key="3">
    <source>
        <dbReference type="Proteomes" id="UP000800096"/>
    </source>
</evidence>